<gene>
    <name evidence="1" type="ORF">FloV-SA2_00212</name>
</gene>
<protein>
    <recommendedName>
        <fullName evidence="2">HNH nuclease domain-containing protein</fullName>
    </recommendedName>
</protein>
<dbReference type="Pfam" id="PF14412">
    <property type="entry name" value="AHH"/>
    <property type="match status" value="1"/>
</dbReference>
<reference evidence="1" key="1">
    <citation type="submission" date="2024-03" db="EMBL/GenBank/DDBJ databases">
        <title>Eukaryotic viruses encode the ribosomal protein eL40.</title>
        <authorList>
            <person name="Thomy J."/>
            <person name="Schvarcz C.R."/>
            <person name="McBeain K.A."/>
            <person name="Edwards K.F."/>
            <person name="Steward G.F."/>
        </authorList>
    </citation>
    <scope>NUCLEOTIDE SEQUENCE</scope>
    <source>
        <strain evidence="1">FloV-SA2</strain>
    </source>
</reference>
<sequence>MKILNIFVASLANYKNSYHYTFYKNINNIYQINGSYSILNYNKYADPLKYGTKARRKVKYSYHKKGTIEDHHIIPKEFEKHKLLKEINFHVCCSNNIYIMPPVGRMIHNETIYHTNHRLYNEYVKEHLNNILVKNKDKDSKKYEFILFFNNLRALLDKNDDYLSTLFKY</sequence>
<name>A0AB39J6U3_9VIRU</name>
<evidence type="ECO:0000313" key="1">
    <source>
        <dbReference type="EMBL" id="XDO02031.1"/>
    </source>
</evidence>
<dbReference type="EMBL" id="PP542043">
    <property type="protein sequence ID" value="XDO02031.1"/>
    <property type="molecule type" value="Genomic_DNA"/>
</dbReference>
<dbReference type="InterPro" id="IPR032871">
    <property type="entry name" value="AHH_dom_containing"/>
</dbReference>
<organism evidence="1">
    <name type="scientific">Florenciella sp. virus SA2</name>
    <dbReference type="NCBI Taxonomy" id="3240092"/>
    <lineage>
        <taxon>Viruses</taxon>
    </lineage>
</organism>
<proteinExistence type="predicted"/>
<accession>A0AB39J6U3</accession>
<evidence type="ECO:0008006" key="2">
    <source>
        <dbReference type="Google" id="ProtNLM"/>
    </source>
</evidence>